<dbReference type="InterPro" id="IPR005149">
    <property type="entry name" value="Tscrpt_reg_PadR_N"/>
</dbReference>
<dbReference type="InterPro" id="IPR052509">
    <property type="entry name" value="Metal_resp_DNA-bind_regulator"/>
</dbReference>
<reference evidence="2 3" key="1">
    <citation type="journal article" date="2016" name="Environ. Microbiol.">
        <title>Genomic resolution of a cold subsurface aquifer community provides metabolic insights for novel microbes adapted to high CO concentrations.</title>
        <authorList>
            <person name="Probst A.J."/>
            <person name="Castelle C.J."/>
            <person name="Singh A."/>
            <person name="Brown C.T."/>
            <person name="Anantharaman K."/>
            <person name="Sharon I."/>
            <person name="Hug L.A."/>
            <person name="Burstein D."/>
            <person name="Emerson J.B."/>
            <person name="Thomas B.C."/>
            <person name="Banfield J.F."/>
        </authorList>
    </citation>
    <scope>NUCLEOTIDE SEQUENCE [LARGE SCALE GENOMIC DNA]</scope>
    <source>
        <strain evidence="2">CG2_30_33_16</strain>
    </source>
</reference>
<evidence type="ECO:0000313" key="2">
    <source>
        <dbReference type="EMBL" id="OIP85018.1"/>
    </source>
</evidence>
<dbReference type="Gene3D" id="1.10.10.10">
    <property type="entry name" value="Winged helix-like DNA-binding domain superfamily/Winged helix DNA-binding domain"/>
    <property type="match status" value="1"/>
</dbReference>
<dbReference type="AlphaFoldDB" id="A0A1J5HT78"/>
<sequence length="113" mass="13245">MRTNCSQVVVENFFEPGILYLLLKKSSYGYEIKKALKNDCICEVNIGNLYRCFSRMQKHGYISRESMKSKIGPKRYSYTITQKGKIYLATWIESLKKQKKVISSLINNYQKII</sequence>
<evidence type="ECO:0000313" key="3">
    <source>
        <dbReference type="Proteomes" id="UP000183758"/>
    </source>
</evidence>
<dbReference type="EMBL" id="MNZM01000040">
    <property type="protein sequence ID" value="OIP85018.1"/>
    <property type="molecule type" value="Genomic_DNA"/>
</dbReference>
<gene>
    <name evidence="2" type="ORF">AUK04_01720</name>
</gene>
<dbReference type="SUPFAM" id="SSF46785">
    <property type="entry name" value="Winged helix' DNA-binding domain"/>
    <property type="match status" value="1"/>
</dbReference>
<accession>A0A1J5HT78</accession>
<name>A0A1J5HT78_9BACT</name>
<evidence type="ECO:0000259" key="1">
    <source>
        <dbReference type="Pfam" id="PF03551"/>
    </source>
</evidence>
<proteinExistence type="predicted"/>
<comment type="caution">
    <text evidence="2">The sequence shown here is derived from an EMBL/GenBank/DDBJ whole genome shotgun (WGS) entry which is preliminary data.</text>
</comment>
<feature type="domain" description="Transcription regulator PadR N-terminal" evidence="1">
    <location>
        <begin position="18"/>
        <end position="89"/>
    </location>
</feature>
<organism evidence="2 3">
    <name type="scientific">Candidatus Roizmanbacteria bacterium CG2_30_33_16</name>
    <dbReference type="NCBI Taxonomy" id="1805340"/>
    <lineage>
        <taxon>Bacteria</taxon>
        <taxon>Candidatus Roizmaniibacteriota</taxon>
    </lineage>
</organism>
<dbReference type="InterPro" id="IPR036390">
    <property type="entry name" value="WH_DNA-bd_sf"/>
</dbReference>
<dbReference type="InterPro" id="IPR036388">
    <property type="entry name" value="WH-like_DNA-bd_sf"/>
</dbReference>
<dbReference type="PANTHER" id="PTHR33169:SF14">
    <property type="entry name" value="TRANSCRIPTIONAL REGULATOR RV3488"/>
    <property type="match status" value="1"/>
</dbReference>
<dbReference type="Pfam" id="PF03551">
    <property type="entry name" value="PadR"/>
    <property type="match status" value="1"/>
</dbReference>
<protein>
    <recommendedName>
        <fullName evidence="1">Transcription regulator PadR N-terminal domain-containing protein</fullName>
    </recommendedName>
</protein>
<dbReference type="Proteomes" id="UP000183758">
    <property type="component" value="Unassembled WGS sequence"/>
</dbReference>
<dbReference type="PANTHER" id="PTHR33169">
    <property type="entry name" value="PADR-FAMILY TRANSCRIPTIONAL REGULATOR"/>
    <property type="match status" value="1"/>
</dbReference>